<keyword evidence="4 5" id="KW-0472">Membrane</keyword>
<dbReference type="AlphaFoldDB" id="A0AAW0T383"/>
<gene>
    <name evidence="7" type="ORF">O3P69_015235</name>
</gene>
<feature type="domain" description="Amino acid transporter transmembrane" evidence="6">
    <location>
        <begin position="25"/>
        <end position="86"/>
    </location>
</feature>
<dbReference type="GO" id="GO:0016020">
    <property type="term" value="C:membrane"/>
    <property type="evidence" value="ECO:0007669"/>
    <property type="project" value="UniProtKB-SubCell"/>
</dbReference>
<evidence type="ECO:0000256" key="5">
    <source>
        <dbReference type="SAM" id="Phobius"/>
    </source>
</evidence>
<feature type="transmembrane region" description="Helical" evidence="5">
    <location>
        <begin position="152"/>
        <end position="175"/>
    </location>
</feature>
<feature type="transmembrane region" description="Helical" evidence="5">
    <location>
        <begin position="58"/>
        <end position="81"/>
    </location>
</feature>
<comment type="caution">
    <text evidence="7">The sequence shown here is derived from an EMBL/GenBank/DDBJ whole genome shotgun (WGS) entry which is preliminary data.</text>
</comment>
<evidence type="ECO:0000313" key="8">
    <source>
        <dbReference type="Proteomes" id="UP001487740"/>
    </source>
</evidence>
<evidence type="ECO:0000259" key="6">
    <source>
        <dbReference type="Pfam" id="PF01490"/>
    </source>
</evidence>
<dbReference type="Pfam" id="PF01490">
    <property type="entry name" value="Aa_trans"/>
    <property type="match status" value="1"/>
</dbReference>
<keyword evidence="8" id="KW-1185">Reference proteome</keyword>
<protein>
    <recommendedName>
        <fullName evidence="6">Amino acid transporter transmembrane domain-containing protein</fullName>
    </recommendedName>
</protein>
<reference evidence="7 8" key="1">
    <citation type="submission" date="2023-03" db="EMBL/GenBank/DDBJ databases">
        <title>High-quality genome of Scylla paramamosain provides insights in environmental adaptation.</title>
        <authorList>
            <person name="Zhang L."/>
        </authorList>
    </citation>
    <scope>NUCLEOTIDE SEQUENCE [LARGE SCALE GENOMIC DNA]</scope>
    <source>
        <strain evidence="7">LZ_2023a</strain>
        <tissue evidence="7">Muscle</tissue>
    </source>
</reference>
<feature type="transmembrane region" description="Helical" evidence="5">
    <location>
        <begin position="101"/>
        <end position="131"/>
    </location>
</feature>
<organism evidence="7 8">
    <name type="scientific">Scylla paramamosain</name>
    <name type="common">Mud crab</name>
    <dbReference type="NCBI Taxonomy" id="85552"/>
    <lineage>
        <taxon>Eukaryota</taxon>
        <taxon>Metazoa</taxon>
        <taxon>Ecdysozoa</taxon>
        <taxon>Arthropoda</taxon>
        <taxon>Crustacea</taxon>
        <taxon>Multicrustacea</taxon>
        <taxon>Malacostraca</taxon>
        <taxon>Eumalacostraca</taxon>
        <taxon>Eucarida</taxon>
        <taxon>Decapoda</taxon>
        <taxon>Pleocyemata</taxon>
        <taxon>Brachyura</taxon>
        <taxon>Eubrachyura</taxon>
        <taxon>Portunoidea</taxon>
        <taxon>Portunidae</taxon>
        <taxon>Portuninae</taxon>
        <taxon>Scylla</taxon>
    </lineage>
</organism>
<dbReference type="Proteomes" id="UP001487740">
    <property type="component" value="Unassembled WGS sequence"/>
</dbReference>
<keyword evidence="2 5" id="KW-0812">Transmembrane</keyword>
<keyword evidence="3 5" id="KW-1133">Transmembrane helix</keyword>
<evidence type="ECO:0000256" key="2">
    <source>
        <dbReference type="ARBA" id="ARBA00022692"/>
    </source>
</evidence>
<name>A0AAW0T383_SCYPA</name>
<dbReference type="EMBL" id="JARAKH010000039">
    <property type="protein sequence ID" value="KAK8382129.1"/>
    <property type="molecule type" value="Genomic_DNA"/>
</dbReference>
<sequence length="176" mass="19049">MTSLLRQESPLNLSTLRRLTLASLPPPEFGWRRSAARTCLVAVEVLISLVLPDFKAILNLVGGSTIAIMSFVMPPLCYLRLSAAKNPVGLPFRNVGVWERVVLWGVVVMGVAQSLVTSYTATSSFMSWAVLQRSFSGVTKAEPPAWSYGSRAASVILVSASQVVSGAYHVLFFFAV</sequence>
<accession>A0AAW0T383</accession>
<evidence type="ECO:0000256" key="1">
    <source>
        <dbReference type="ARBA" id="ARBA00004370"/>
    </source>
</evidence>
<dbReference type="InterPro" id="IPR013057">
    <property type="entry name" value="AA_transpt_TM"/>
</dbReference>
<evidence type="ECO:0000313" key="7">
    <source>
        <dbReference type="EMBL" id="KAK8382129.1"/>
    </source>
</evidence>
<proteinExistence type="predicted"/>
<comment type="subcellular location">
    <subcellularLocation>
        <location evidence="1">Membrane</location>
    </subcellularLocation>
</comment>
<evidence type="ECO:0000256" key="3">
    <source>
        <dbReference type="ARBA" id="ARBA00022989"/>
    </source>
</evidence>
<evidence type="ECO:0000256" key="4">
    <source>
        <dbReference type="ARBA" id="ARBA00023136"/>
    </source>
</evidence>